<accession>A0A0H3FNG8</accession>
<evidence type="ECO:0000313" key="3">
    <source>
        <dbReference type="Proteomes" id="UP000007257"/>
    </source>
</evidence>
<dbReference type="HOGENOM" id="CLU_171734_1_1_6"/>
<evidence type="ECO:0000313" key="1">
    <source>
        <dbReference type="EMBL" id="ADW76463.1"/>
    </source>
</evidence>
<keyword evidence="4" id="KW-1185">Reference proteome</keyword>
<dbReference type="EMBL" id="CP002506">
    <property type="protein sequence ID" value="ADW76463.1"/>
    <property type="molecule type" value="Genomic_DNA"/>
</dbReference>
<geneLocation type="plasmid" evidence="1 3">
    <name>pRAHAQ01</name>
</geneLocation>
<dbReference type="RefSeq" id="WP_013578144.1">
    <property type="nucleotide sequence ID" value="NC_015062.1"/>
</dbReference>
<dbReference type="eggNOG" id="COG2879">
    <property type="taxonomic scope" value="Bacteria"/>
</dbReference>
<reference evidence="3" key="1">
    <citation type="submission" date="2011-01" db="EMBL/GenBank/DDBJ databases">
        <title>Complete sequence of plasmid1 of Rahnella sp. Y9602.</title>
        <authorList>
            <consortium name="US DOE Joint Genome Institute"/>
            <person name="Lucas S."/>
            <person name="Copeland A."/>
            <person name="Lapidus A."/>
            <person name="Cheng J.-F."/>
            <person name="Goodwin L."/>
            <person name="Pitluck S."/>
            <person name="Lu M."/>
            <person name="Detter J.C."/>
            <person name="Han C."/>
            <person name="Tapia R."/>
            <person name="Land M."/>
            <person name="Hauser L."/>
            <person name="Kyrpides N."/>
            <person name="Ivanova N."/>
            <person name="Ovchinnikova G."/>
            <person name="Pagani I."/>
            <person name="Sobecky P.A."/>
            <person name="Martinez R.J."/>
            <person name="Woyke T."/>
        </authorList>
    </citation>
    <scope>NUCLEOTIDE SEQUENCE [LARGE SCALE GENOMIC DNA]</scope>
    <source>
        <strain evidence="3">Y9602</strain>
        <plasmid evidence="3">pRAHAQ01</plasmid>
    </source>
</reference>
<dbReference type="PANTHER" id="PTHR38453:SF1">
    <property type="entry name" value="CYTOPLASMIC PROTEIN"/>
    <property type="match status" value="1"/>
</dbReference>
<proteinExistence type="predicted"/>
<dbReference type="OrthoDB" id="9814284at2"/>
<gene>
    <name evidence="1" type="ordered locus">Rahaq_4885</name>
    <name evidence="2" type="ORF">ACFPK4_25195</name>
</gene>
<dbReference type="Pfam" id="PF04328">
    <property type="entry name" value="Sel_put"/>
    <property type="match status" value="1"/>
</dbReference>
<dbReference type="KEGG" id="rah:Rahaq_4885"/>
<name>A0A0H3FNG8_RAHSY</name>
<protein>
    <submittedName>
        <fullName evidence="2">YbdD/YjiX family protein</fullName>
    </submittedName>
</protein>
<sequence length="67" mass="7650">MFDNLGAAKKYLGQAARMLVGIPDYDTYVLHMQTNHPDTPPMTYEEFFRERQQARYGGDGKGGMRCC</sequence>
<organism evidence="1 3">
    <name type="scientific">Rahnella sp. (strain Y9602)</name>
    <dbReference type="NCBI Taxonomy" id="2703885"/>
    <lineage>
        <taxon>Bacteria</taxon>
        <taxon>Pseudomonadati</taxon>
        <taxon>Pseudomonadota</taxon>
        <taxon>Gammaproteobacteria</taxon>
        <taxon>Enterobacterales</taxon>
        <taxon>Yersiniaceae</taxon>
        <taxon>Rahnella</taxon>
    </lineage>
</organism>
<dbReference type="InterPro" id="IPR007423">
    <property type="entry name" value="Sel_put"/>
</dbReference>
<evidence type="ECO:0000313" key="2">
    <source>
        <dbReference type="EMBL" id="MFD3226842.1"/>
    </source>
</evidence>
<dbReference type="AlphaFoldDB" id="A0A0H3FNG8"/>
<evidence type="ECO:0000313" key="4">
    <source>
        <dbReference type="Proteomes" id="UP001598201"/>
    </source>
</evidence>
<dbReference type="GeneID" id="95420887"/>
<reference evidence="2 4" key="3">
    <citation type="submission" date="2024-09" db="EMBL/GenBank/DDBJ databases">
        <title>Genomes of Rahnella.</title>
        <authorList>
            <person name="Mnguni F.C."/>
            <person name="Shin G.Y."/>
            <person name="Coutinho T."/>
        </authorList>
    </citation>
    <scope>NUCLEOTIDE SEQUENCE [LARGE SCALE GENOMIC DNA]</scope>
    <source>
        <strain evidence="2 4">20WA0057</strain>
    </source>
</reference>
<reference evidence="1 3" key="2">
    <citation type="journal article" date="2012" name="J. Bacteriol.">
        <title>Complete Genome Sequence of Rahnella sp. Strain Y9602, a Gammaproteobacterium Isolate from Metal- and Radionuclide-Contaminated Soil.</title>
        <authorList>
            <person name="Martinez R.J."/>
            <person name="Bruce D."/>
            <person name="Detter C."/>
            <person name="Goodwin L.A."/>
            <person name="Han J."/>
            <person name="Han C.S."/>
            <person name="Held B."/>
            <person name="Land M.L."/>
            <person name="Mikhailova N."/>
            <person name="Nolan M."/>
            <person name="Pennacchio L."/>
            <person name="Pitluck S."/>
            <person name="Tapia R."/>
            <person name="Woyke T."/>
            <person name="Sobecky P.A."/>
        </authorList>
    </citation>
    <scope>NUCLEOTIDE SEQUENCE [LARGE SCALE GENOMIC DNA]</scope>
    <source>
        <strain evidence="1 3">Y9602</strain>
        <plasmid evidence="1 3">pRAHAQ01</plasmid>
    </source>
</reference>
<keyword evidence="1" id="KW-0614">Plasmid</keyword>
<dbReference type="PANTHER" id="PTHR38453">
    <property type="entry name" value="CYTOPLASMIC PROTEIN-RELATED"/>
    <property type="match status" value="1"/>
</dbReference>
<dbReference type="Proteomes" id="UP000007257">
    <property type="component" value="Plasmid pRAHAQ01"/>
</dbReference>
<dbReference type="Proteomes" id="UP001598201">
    <property type="component" value="Unassembled WGS sequence"/>
</dbReference>
<dbReference type="EMBL" id="JBHUCJ010000113">
    <property type="protein sequence ID" value="MFD3226842.1"/>
    <property type="molecule type" value="Genomic_DNA"/>
</dbReference>